<organism evidence="2 3">
    <name type="scientific">Oryzomonas sagensis</name>
    <dbReference type="NCBI Taxonomy" id="2603857"/>
    <lineage>
        <taxon>Bacteria</taxon>
        <taxon>Pseudomonadati</taxon>
        <taxon>Thermodesulfobacteriota</taxon>
        <taxon>Desulfuromonadia</taxon>
        <taxon>Geobacterales</taxon>
        <taxon>Geobacteraceae</taxon>
        <taxon>Oryzomonas</taxon>
    </lineage>
</organism>
<gene>
    <name evidence="2" type="ORF">F6V30_07890</name>
</gene>
<feature type="region of interest" description="Disordered" evidence="1">
    <location>
        <begin position="122"/>
        <end position="176"/>
    </location>
</feature>
<name>A0ABQ6TN52_9BACT</name>
<comment type="caution">
    <text evidence="2">The sequence shown here is derived from an EMBL/GenBank/DDBJ whole genome shotgun (WGS) entry which is preliminary data.</text>
</comment>
<protein>
    <submittedName>
        <fullName evidence="2">Uncharacterized protein</fullName>
    </submittedName>
</protein>
<sequence>MSGVITPKTIFDRDVLYQHLKNHPNQAISNPELCELLGLSKGKGGRYKRDIVSRHITALQKDHPNIMSKKDGYVFLDTIPADERILTELISMKAELTEMKTMVAGVVEKLVSPLVTGSVVTEAVTSDKPSNKRRPPKSSAPVDRSPLIAALAEAQKQGRPYTKTGRPGSNGIHARGGELPAPFCSIGRDRLERIIAELLQAGKIVQDKAGFLSVPCY</sequence>
<evidence type="ECO:0000256" key="1">
    <source>
        <dbReference type="SAM" id="MobiDB-lite"/>
    </source>
</evidence>
<dbReference type="RefSeq" id="WP_151156452.1">
    <property type="nucleotide sequence ID" value="NZ_VZRA01000002.1"/>
</dbReference>
<keyword evidence="3" id="KW-1185">Reference proteome</keyword>
<dbReference type="Proteomes" id="UP000798046">
    <property type="component" value="Unassembled WGS sequence"/>
</dbReference>
<evidence type="ECO:0000313" key="3">
    <source>
        <dbReference type="Proteomes" id="UP000798046"/>
    </source>
</evidence>
<reference evidence="2 3" key="1">
    <citation type="journal article" date="2020" name="Microorganisms">
        <title>Description of Three Novel Members in the Family Geobacteraceae, Oryzomonas japonicum gen. nov., sp. nov., Oryzomonas sagensis sp. nov., and Oryzomonas ruber sp. nov.</title>
        <authorList>
            <person name="Xu Z."/>
            <person name="Masuda Y."/>
            <person name="Hayakawa C."/>
            <person name="Ushijima N."/>
            <person name="Kawano K."/>
            <person name="Shiratori Y."/>
            <person name="Senoo K."/>
            <person name="Itoh H."/>
        </authorList>
    </citation>
    <scope>NUCLEOTIDE SEQUENCE [LARGE SCALE GENOMIC DNA]</scope>
    <source>
        <strain evidence="2 3">Red100</strain>
    </source>
</reference>
<accession>A0ABQ6TN52</accession>
<evidence type="ECO:0000313" key="2">
    <source>
        <dbReference type="EMBL" id="KAB0670077.1"/>
    </source>
</evidence>
<dbReference type="EMBL" id="VZRA01000002">
    <property type="protein sequence ID" value="KAB0670077.1"/>
    <property type="molecule type" value="Genomic_DNA"/>
</dbReference>
<proteinExistence type="predicted"/>